<keyword evidence="11" id="KW-0961">Cell wall biogenesis/degradation</keyword>
<comment type="catalytic activity">
    <reaction evidence="1 14">
        <text>Eliminative cleavage of (1-&gt;4)-alpha-D-galacturonan to give oligosaccharides with 4-deoxy-alpha-D-galact-4-enuronosyl groups at their non-reducing ends.</text>
        <dbReference type="EC" id="4.2.2.2"/>
    </reaction>
</comment>
<dbReference type="PANTHER" id="PTHR33407:SF11">
    <property type="entry name" value="PECTATE LYASE H-RELATED"/>
    <property type="match status" value="1"/>
</dbReference>
<name>A0A0U4ZEF5_ASPCI</name>
<dbReference type="EC" id="4.2.2.2" evidence="5 14"/>
<dbReference type="OMA" id="CDEQHAR"/>
<evidence type="ECO:0000256" key="14">
    <source>
        <dbReference type="RuleBase" id="RU367009"/>
    </source>
</evidence>
<evidence type="ECO:0000256" key="9">
    <source>
        <dbReference type="ARBA" id="ARBA00023239"/>
    </source>
</evidence>
<keyword evidence="7 14" id="KW-0732">Signal</keyword>
<evidence type="ECO:0000256" key="3">
    <source>
        <dbReference type="ARBA" id="ARBA00004613"/>
    </source>
</evidence>
<keyword evidence="10" id="KW-0119">Carbohydrate metabolism</keyword>
<dbReference type="SUPFAM" id="SSF51126">
    <property type="entry name" value="Pectin lyase-like"/>
    <property type="match status" value="1"/>
</dbReference>
<dbReference type="GO" id="GO:0045490">
    <property type="term" value="P:pectin catabolic process"/>
    <property type="evidence" value="ECO:0007669"/>
    <property type="project" value="TreeGrafter"/>
</dbReference>
<evidence type="ECO:0000256" key="1">
    <source>
        <dbReference type="ARBA" id="ARBA00000695"/>
    </source>
</evidence>
<dbReference type="InterPro" id="IPR011050">
    <property type="entry name" value="Pectin_lyase_fold/virulence"/>
</dbReference>
<dbReference type="EMBL" id="CDMC01000010">
    <property type="protein sequence ID" value="CEL08133.1"/>
    <property type="molecule type" value="Genomic_DNA"/>
</dbReference>
<dbReference type="Pfam" id="PF03211">
    <property type="entry name" value="Pectate_lyase"/>
    <property type="match status" value="1"/>
</dbReference>
<reference evidence="17" key="1">
    <citation type="journal article" date="2016" name="Genome Announc.">
        <title>Draft genome sequences of fungus Aspergillus calidoustus.</title>
        <authorList>
            <person name="Horn F."/>
            <person name="Linde J."/>
            <person name="Mattern D.J."/>
            <person name="Walther G."/>
            <person name="Guthke R."/>
            <person name="Scherlach K."/>
            <person name="Martin K."/>
            <person name="Brakhage A.A."/>
            <person name="Petzke L."/>
            <person name="Valiante V."/>
        </authorList>
    </citation>
    <scope>NUCLEOTIDE SEQUENCE [LARGE SCALE GENOMIC DNA]</scope>
    <source>
        <strain evidence="17">SF006504</strain>
    </source>
</reference>
<dbReference type="STRING" id="454130.A0A0U4ZEF5"/>
<sequence length="265" mass="28212">MFFKNTLILSLATSVLATQSHGIRSHPRYNQPRFNRLDRRFTFPLPESQGSETFSEPYVVSGNETFDGGMKTYGRGVSCSEGEGGDADAVFMVENGGTLKNLIIGADQIEGVHCEGSCTIENVWWEAVCEDALSLKTGSGPFTVIGGGAQGAQDKVIQHNGGGTVSISGFTVYNFGKLYRSCGNCDEMYERHVTIEGVTAVDGSSTLVGINSNYGDTATIKSDTCVEGVETVCAEYEGNDTGDEPEKISEGPSSACQYSDPLPAC</sequence>
<evidence type="ECO:0000256" key="12">
    <source>
        <dbReference type="ARBA" id="ARBA00023326"/>
    </source>
</evidence>
<dbReference type="PANTHER" id="PTHR33407">
    <property type="entry name" value="PECTATE LYASE F-RELATED"/>
    <property type="match status" value="1"/>
</dbReference>
<proteinExistence type="inferred from homology"/>
<evidence type="ECO:0000313" key="16">
    <source>
        <dbReference type="EMBL" id="CEL08133.1"/>
    </source>
</evidence>
<feature type="region of interest" description="Disordered" evidence="15">
    <location>
        <begin position="237"/>
        <end position="265"/>
    </location>
</feature>
<comment type="subcellular location">
    <subcellularLocation>
        <location evidence="3 14">Secreted</location>
    </subcellularLocation>
</comment>
<dbReference type="OrthoDB" id="441042at2759"/>
<comment type="function">
    <text evidence="13 14">Pectinolytic enzyme consist of four classes of enzymes: pectin lyase, polygalacturonase, pectin methylesterase and rhamnogalacturonase. Among pectinolytic enzymes, pectin lyase is the most important in depolymerization of pectin, since it cleaves internal glycosidic bonds of highly methylated pectins. Favors pectate, the anion, over pectin, the methyl ester.</text>
</comment>
<evidence type="ECO:0000256" key="10">
    <source>
        <dbReference type="ARBA" id="ARBA00023277"/>
    </source>
</evidence>
<dbReference type="GO" id="GO:0030570">
    <property type="term" value="F:pectate lyase activity"/>
    <property type="evidence" value="ECO:0007669"/>
    <property type="project" value="UniProtKB-UniRule"/>
</dbReference>
<evidence type="ECO:0000256" key="2">
    <source>
        <dbReference type="ARBA" id="ARBA00001913"/>
    </source>
</evidence>
<evidence type="ECO:0000256" key="4">
    <source>
        <dbReference type="ARBA" id="ARBA00006463"/>
    </source>
</evidence>
<comment type="cofactor">
    <cofactor evidence="2 14">
        <name>Ca(2+)</name>
        <dbReference type="ChEBI" id="CHEBI:29108"/>
    </cofactor>
</comment>
<evidence type="ECO:0000256" key="5">
    <source>
        <dbReference type="ARBA" id="ARBA00012272"/>
    </source>
</evidence>
<dbReference type="GO" id="GO:0005576">
    <property type="term" value="C:extracellular region"/>
    <property type="evidence" value="ECO:0007669"/>
    <property type="project" value="UniProtKB-SubCell"/>
</dbReference>
<gene>
    <name evidence="16" type="ORF">ASPCAL11286</name>
</gene>
<evidence type="ECO:0000256" key="8">
    <source>
        <dbReference type="ARBA" id="ARBA00022837"/>
    </source>
</evidence>
<comment type="similarity">
    <text evidence="4 14">Belongs to the polysaccharide lyase 3 family.</text>
</comment>
<keyword evidence="9 14" id="KW-0456">Lyase</keyword>
<evidence type="ECO:0000256" key="6">
    <source>
        <dbReference type="ARBA" id="ARBA00022525"/>
    </source>
</evidence>
<evidence type="ECO:0000256" key="15">
    <source>
        <dbReference type="SAM" id="MobiDB-lite"/>
    </source>
</evidence>
<dbReference type="AlphaFoldDB" id="A0A0U4ZEF5"/>
<dbReference type="GO" id="GO:0071555">
    <property type="term" value="P:cell wall organization"/>
    <property type="evidence" value="ECO:0007669"/>
    <property type="project" value="UniProtKB-KW"/>
</dbReference>
<dbReference type="InterPro" id="IPR004898">
    <property type="entry name" value="Pectate_lyase_PlyH/PlyE-like"/>
</dbReference>
<feature type="chain" id="PRO_5025094751" description="Pectate lyase" evidence="14">
    <location>
        <begin position="18"/>
        <end position="265"/>
    </location>
</feature>
<keyword evidence="17" id="KW-1185">Reference proteome</keyword>
<feature type="signal peptide" evidence="14">
    <location>
        <begin position="1"/>
        <end position="17"/>
    </location>
</feature>
<accession>A0A0U4ZEF5</accession>
<organism evidence="16 17">
    <name type="scientific">Aspergillus calidoustus</name>
    <dbReference type="NCBI Taxonomy" id="454130"/>
    <lineage>
        <taxon>Eukaryota</taxon>
        <taxon>Fungi</taxon>
        <taxon>Dikarya</taxon>
        <taxon>Ascomycota</taxon>
        <taxon>Pezizomycotina</taxon>
        <taxon>Eurotiomycetes</taxon>
        <taxon>Eurotiomycetidae</taxon>
        <taxon>Eurotiales</taxon>
        <taxon>Aspergillaceae</taxon>
        <taxon>Aspergillus</taxon>
        <taxon>Aspergillus subgen. Nidulantes</taxon>
    </lineage>
</organism>
<dbReference type="InterPro" id="IPR012334">
    <property type="entry name" value="Pectin_lyas_fold"/>
</dbReference>
<keyword evidence="12" id="KW-0624">Polysaccharide degradation</keyword>
<protein>
    <recommendedName>
        <fullName evidence="5 14">Pectate lyase</fullName>
        <ecNumber evidence="5 14">4.2.2.2</ecNumber>
    </recommendedName>
</protein>
<evidence type="ECO:0000256" key="11">
    <source>
        <dbReference type="ARBA" id="ARBA00023316"/>
    </source>
</evidence>
<evidence type="ECO:0000256" key="7">
    <source>
        <dbReference type="ARBA" id="ARBA00022729"/>
    </source>
</evidence>
<evidence type="ECO:0000256" key="13">
    <source>
        <dbReference type="ARBA" id="ARBA00025679"/>
    </source>
</evidence>
<keyword evidence="6 14" id="KW-0964">Secreted</keyword>
<dbReference type="Gene3D" id="2.160.20.10">
    <property type="entry name" value="Single-stranded right-handed beta-helix, Pectin lyase-like"/>
    <property type="match status" value="1"/>
</dbReference>
<evidence type="ECO:0000313" key="17">
    <source>
        <dbReference type="Proteomes" id="UP000054771"/>
    </source>
</evidence>
<dbReference type="Proteomes" id="UP000054771">
    <property type="component" value="Unassembled WGS sequence"/>
</dbReference>
<keyword evidence="8 14" id="KW-0106">Calcium</keyword>